<dbReference type="RefSeq" id="WP_126608324.1">
    <property type="nucleotide sequence ID" value="NZ_AP025144.1"/>
</dbReference>
<name>A0AAV5NX13_9VIBR</name>
<evidence type="ECO:0000313" key="3">
    <source>
        <dbReference type="Proteomes" id="UP001156690"/>
    </source>
</evidence>
<dbReference type="Gene3D" id="3.40.630.30">
    <property type="match status" value="1"/>
</dbReference>
<evidence type="ECO:0000313" key="2">
    <source>
        <dbReference type="EMBL" id="GLQ74849.1"/>
    </source>
</evidence>
<protein>
    <submittedName>
        <fullName evidence="2">N-acetyltransferase</fullName>
    </submittedName>
</protein>
<dbReference type="CDD" id="cd04301">
    <property type="entry name" value="NAT_SF"/>
    <property type="match status" value="1"/>
</dbReference>
<feature type="domain" description="N-acetyltransferase" evidence="1">
    <location>
        <begin position="4"/>
        <end position="159"/>
    </location>
</feature>
<dbReference type="EMBL" id="BSNX01000063">
    <property type="protein sequence ID" value="GLQ74849.1"/>
    <property type="molecule type" value="Genomic_DNA"/>
</dbReference>
<comment type="caution">
    <text evidence="2">The sequence shown here is derived from an EMBL/GenBank/DDBJ whole genome shotgun (WGS) entry which is preliminary data.</text>
</comment>
<organism evidence="2 3">
    <name type="scientific">Vibrio penaeicida</name>
    <dbReference type="NCBI Taxonomy" id="104609"/>
    <lineage>
        <taxon>Bacteria</taxon>
        <taxon>Pseudomonadati</taxon>
        <taxon>Pseudomonadota</taxon>
        <taxon>Gammaproteobacteria</taxon>
        <taxon>Vibrionales</taxon>
        <taxon>Vibrionaceae</taxon>
        <taxon>Vibrio</taxon>
    </lineage>
</organism>
<dbReference type="PANTHER" id="PTHR43072">
    <property type="entry name" value="N-ACETYLTRANSFERASE"/>
    <property type="match status" value="1"/>
</dbReference>
<dbReference type="AlphaFoldDB" id="A0AAV5NX13"/>
<dbReference type="GO" id="GO:0016747">
    <property type="term" value="F:acyltransferase activity, transferring groups other than amino-acyl groups"/>
    <property type="evidence" value="ECO:0007669"/>
    <property type="project" value="InterPro"/>
</dbReference>
<reference evidence="3" key="1">
    <citation type="journal article" date="2019" name="Int. J. Syst. Evol. Microbiol.">
        <title>The Global Catalogue of Microorganisms (GCM) 10K type strain sequencing project: providing services to taxonomists for standard genome sequencing and annotation.</title>
        <authorList>
            <consortium name="The Broad Institute Genomics Platform"/>
            <consortium name="The Broad Institute Genome Sequencing Center for Infectious Disease"/>
            <person name="Wu L."/>
            <person name="Ma J."/>
        </authorList>
    </citation>
    <scope>NUCLEOTIDE SEQUENCE [LARGE SCALE GENOMIC DNA]</scope>
    <source>
        <strain evidence="3">NBRC 15640</strain>
    </source>
</reference>
<sequence length="161" mass="18737">MSLIKIRAAQTSDLEALNDFMYELHDFHHKVTPELFKTAEDVEQEKSIARYLDNPECFVYVAVHPEHGAVGFISGHFCELQSSIMKPVQMGSIDEMYVEPGFRKQGIARLLFLRLERSFKDCGVKQMFVEVWQFNEAALNFYSNLGLEHHIHWMRKPLIDS</sequence>
<dbReference type="PROSITE" id="PS51186">
    <property type="entry name" value="GNAT"/>
    <property type="match status" value="1"/>
</dbReference>
<gene>
    <name evidence="2" type="ORF">GCM10007932_42110</name>
</gene>
<keyword evidence="3" id="KW-1185">Reference proteome</keyword>
<dbReference type="InterPro" id="IPR016181">
    <property type="entry name" value="Acyl_CoA_acyltransferase"/>
</dbReference>
<dbReference type="InterPro" id="IPR000182">
    <property type="entry name" value="GNAT_dom"/>
</dbReference>
<dbReference type="Pfam" id="PF00583">
    <property type="entry name" value="Acetyltransf_1"/>
    <property type="match status" value="1"/>
</dbReference>
<accession>A0AAV5NX13</accession>
<dbReference type="Proteomes" id="UP001156690">
    <property type="component" value="Unassembled WGS sequence"/>
</dbReference>
<dbReference type="SUPFAM" id="SSF55729">
    <property type="entry name" value="Acyl-CoA N-acyltransferases (Nat)"/>
    <property type="match status" value="1"/>
</dbReference>
<evidence type="ECO:0000259" key="1">
    <source>
        <dbReference type="PROSITE" id="PS51186"/>
    </source>
</evidence>
<proteinExistence type="predicted"/>